<gene>
    <name evidence="2" type="ORF">I5677_02600</name>
</gene>
<dbReference type="Pfam" id="PF07963">
    <property type="entry name" value="N_methyl"/>
    <property type="match status" value="1"/>
</dbReference>
<name>A0A8J7H0T8_9FIRM</name>
<reference evidence="2" key="1">
    <citation type="submission" date="2020-12" db="EMBL/GenBank/DDBJ databases">
        <title>M. sibirica DSM 26468T genome.</title>
        <authorList>
            <person name="Thieme N."/>
            <person name="Rettenmaier R."/>
            <person name="Zverlov V."/>
            <person name="Liebl W."/>
        </authorList>
    </citation>
    <scope>NUCLEOTIDE SEQUENCE</scope>
    <source>
        <strain evidence="2">DSM 26468</strain>
    </source>
</reference>
<proteinExistence type="predicted"/>
<evidence type="ECO:0000256" key="1">
    <source>
        <dbReference type="SAM" id="Phobius"/>
    </source>
</evidence>
<dbReference type="NCBIfam" id="TIGR02532">
    <property type="entry name" value="IV_pilin_GFxxxE"/>
    <property type="match status" value="1"/>
</dbReference>
<dbReference type="InterPro" id="IPR012902">
    <property type="entry name" value="N_methyl_site"/>
</dbReference>
<dbReference type="AlphaFoldDB" id="A0A8J7H0T8"/>
<keyword evidence="1" id="KW-0472">Membrane</keyword>
<dbReference type="EMBL" id="JAEAGR010000002">
    <property type="protein sequence ID" value="MBH1939782.1"/>
    <property type="molecule type" value="Genomic_DNA"/>
</dbReference>
<protein>
    <submittedName>
        <fullName evidence="2">Type II secretion system protein</fullName>
    </submittedName>
</protein>
<dbReference type="InterPro" id="IPR045584">
    <property type="entry name" value="Pilin-like"/>
</dbReference>
<accession>A0A8J7H0T8</accession>
<keyword evidence="1" id="KW-1133">Transmembrane helix</keyword>
<dbReference type="Proteomes" id="UP000623269">
    <property type="component" value="Unassembled WGS sequence"/>
</dbReference>
<keyword evidence="1" id="KW-0812">Transmembrane</keyword>
<keyword evidence="3" id="KW-1185">Reference proteome</keyword>
<dbReference type="Gene3D" id="3.30.700.10">
    <property type="entry name" value="Glycoprotein, Type 4 Pilin"/>
    <property type="match status" value="1"/>
</dbReference>
<dbReference type="RefSeq" id="WP_197660009.1">
    <property type="nucleotide sequence ID" value="NZ_JAEAGR010000002.1"/>
</dbReference>
<organism evidence="2 3">
    <name type="scientific">Mobilitalea sibirica</name>
    <dbReference type="NCBI Taxonomy" id="1462919"/>
    <lineage>
        <taxon>Bacteria</taxon>
        <taxon>Bacillati</taxon>
        <taxon>Bacillota</taxon>
        <taxon>Clostridia</taxon>
        <taxon>Lachnospirales</taxon>
        <taxon>Lachnospiraceae</taxon>
        <taxon>Mobilitalea</taxon>
    </lineage>
</organism>
<dbReference type="PROSITE" id="PS00409">
    <property type="entry name" value="PROKAR_NTER_METHYL"/>
    <property type="match status" value="1"/>
</dbReference>
<sequence>MKSLKENNKGFSLVELIVVIAIMGILAVTLAPRLTQYIERARLASDQEAVNTIFTAAKLANVENPIGDDQELELGWAAPGAGDPTSMFTVSADGDTWTLVPEYLDQDATDGISQAFLDDMKAVLGNFELKSTNVEPFDATPEIVTQIILSTDSNGNVSVLLDYDGDGSEDGEDYSVSE</sequence>
<dbReference type="SUPFAM" id="SSF54523">
    <property type="entry name" value="Pili subunits"/>
    <property type="match status" value="1"/>
</dbReference>
<evidence type="ECO:0000313" key="2">
    <source>
        <dbReference type="EMBL" id="MBH1939782.1"/>
    </source>
</evidence>
<comment type="caution">
    <text evidence="2">The sequence shown here is derived from an EMBL/GenBank/DDBJ whole genome shotgun (WGS) entry which is preliminary data.</text>
</comment>
<dbReference type="PANTHER" id="PTHR30093">
    <property type="entry name" value="GENERAL SECRETION PATHWAY PROTEIN G"/>
    <property type="match status" value="1"/>
</dbReference>
<evidence type="ECO:0000313" key="3">
    <source>
        <dbReference type="Proteomes" id="UP000623269"/>
    </source>
</evidence>
<feature type="transmembrane region" description="Helical" evidence="1">
    <location>
        <begin position="12"/>
        <end position="32"/>
    </location>
</feature>